<dbReference type="RefSeq" id="XP_017986200.1">
    <property type="nucleotide sequence ID" value="XM_018130711.1"/>
</dbReference>
<dbReference type="Proteomes" id="UP000243052">
    <property type="component" value="Chromosome ii"/>
</dbReference>
<keyword evidence="5" id="KW-1133">Transmembrane helix</keyword>
<dbReference type="GeneID" id="28721463"/>
<evidence type="ECO:0000256" key="5">
    <source>
        <dbReference type="SAM" id="Phobius"/>
    </source>
</evidence>
<dbReference type="PROSITE" id="PS00687">
    <property type="entry name" value="ALDEHYDE_DEHYDR_GLU"/>
    <property type="match status" value="1"/>
</dbReference>
<dbReference type="InterPro" id="IPR016162">
    <property type="entry name" value="Ald_DH_N"/>
</dbReference>
<dbReference type="FunFam" id="3.40.309.10:FF:000024">
    <property type="entry name" value="Betaine aldehyde dehydrogenase"/>
    <property type="match status" value="1"/>
</dbReference>
<dbReference type="InterPro" id="IPR016161">
    <property type="entry name" value="Ald_DH/histidinol_DH"/>
</dbReference>
<dbReference type="InterPro" id="IPR029510">
    <property type="entry name" value="Ald_DH_CS_GLU"/>
</dbReference>
<dbReference type="SUPFAM" id="SSF53720">
    <property type="entry name" value="ALDH-like"/>
    <property type="match status" value="1"/>
</dbReference>
<evidence type="ECO:0000313" key="7">
    <source>
        <dbReference type="EMBL" id="AMD19204.1"/>
    </source>
</evidence>
<sequence>MSDNHNIYSFPVSSFNSTEHDRIFDWLYLQIIHHQNINNTHKMFQLGTTSIILLIVTLYFGYRYFFNYGKALKPVSFQMAMPEQAQKHWKGKRLFKTAIYNPEHPNLIQSYCPATGQFLGNFPSMDKEKIDELIARAAESQKQWSRTTFDQRIQVLETLRDFILKNQEMISRVACRDSGKTMVDASMGEILVTLEKLEWIIKHGKKVLKTSKRPGPSNFFMKFYKGAEVRYEPLGVVAALVSWNYPFHNLLGPIIASIFTGNGIVIKCSEQVVWSSDFFIRMVKKALELCGHPPDLVQLCCCFPPNENDDSANYFTSHPGLSHLTFIGSKQVAHHVLAAASKTLTPVIVELGGKDAIIVLDSCNKLKQLSSIIMRGTFQSAGQNCIGIERVIVSARNYHELVNILESRISVLRLGADIDNLEEVDMGAMISDSRFDELEELVKDAVSKGARLLHGGTRYHHPNYPQGHYFKPTLLVDVTTDMNITKCEVFGPILTVMKAKDTEECIKIANSTDFGLGGSVFGSSYEECNYVTNSLRTGNVAINDFATFYVSQLPFGGVDGSGYGKFGGEEGLLGLCLAKSVCYDKIPFVSTQIPPPLDYPIKDNKKACTFANSFITGSYTSSTWERIKSLFTLARNSN</sequence>
<dbReference type="Gene3D" id="3.40.309.10">
    <property type="entry name" value="Aldehyde Dehydrogenase, Chain A, domain 2"/>
    <property type="match status" value="1"/>
</dbReference>
<evidence type="ECO:0000256" key="4">
    <source>
        <dbReference type="RuleBase" id="RU003345"/>
    </source>
</evidence>
<organism evidence="7 8">
    <name type="scientific">Eremothecium sinecaudum</name>
    <dbReference type="NCBI Taxonomy" id="45286"/>
    <lineage>
        <taxon>Eukaryota</taxon>
        <taxon>Fungi</taxon>
        <taxon>Dikarya</taxon>
        <taxon>Ascomycota</taxon>
        <taxon>Saccharomycotina</taxon>
        <taxon>Saccharomycetes</taxon>
        <taxon>Saccharomycetales</taxon>
        <taxon>Saccharomycetaceae</taxon>
        <taxon>Eremothecium</taxon>
    </lineage>
</organism>
<evidence type="ECO:0000256" key="1">
    <source>
        <dbReference type="ARBA" id="ARBA00009986"/>
    </source>
</evidence>
<feature type="domain" description="Aldehyde dehydrogenase" evidence="6">
    <location>
        <begin position="106"/>
        <end position="581"/>
    </location>
</feature>
<dbReference type="CDD" id="cd07098">
    <property type="entry name" value="ALDH_F15-22"/>
    <property type="match status" value="1"/>
</dbReference>
<proteinExistence type="inferred from homology"/>
<dbReference type="EMBL" id="CP014242">
    <property type="protein sequence ID" value="AMD19204.1"/>
    <property type="molecule type" value="Genomic_DNA"/>
</dbReference>
<name>A0A120K1A9_9SACH</name>
<protein>
    <submittedName>
        <fullName evidence="7">HBR303Wp</fullName>
    </submittedName>
</protein>
<feature type="active site" evidence="3">
    <location>
        <position position="350"/>
    </location>
</feature>
<dbReference type="InterPro" id="IPR015590">
    <property type="entry name" value="Aldehyde_DH_dom"/>
</dbReference>
<keyword evidence="2 4" id="KW-0560">Oxidoreductase</keyword>
<keyword evidence="8" id="KW-1185">Reference proteome</keyword>
<dbReference type="STRING" id="45286.A0A120K1A9"/>
<dbReference type="OrthoDB" id="310895at2759"/>
<comment type="similarity">
    <text evidence="1 4">Belongs to the aldehyde dehydrogenase family.</text>
</comment>
<keyword evidence="5" id="KW-0472">Membrane</keyword>
<dbReference type="Pfam" id="PF00171">
    <property type="entry name" value="Aldedh"/>
    <property type="match status" value="1"/>
</dbReference>
<dbReference type="AlphaFoldDB" id="A0A120K1A9"/>
<evidence type="ECO:0000256" key="3">
    <source>
        <dbReference type="PROSITE-ProRule" id="PRU10007"/>
    </source>
</evidence>
<gene>
    <name evidence="7" type="ORF">AW171_hschr21020</name>
</gene>
<keyword evidence="5" id="KW-0812">Transmembrane</keyword>
<reference evidence="7 8" key="1">
    <citation type="submission" date="2016-01" db="EMBL/GenBank/DDBJ databases">
        <title>Genome sequence of the yeast Holleya sinecauda.</title>
        <authorList>
            <person name="Dietrich F.S."/>
        </authorList>
    </citation>
    <scope>NUCLEOTIDE SEQUENCE [LARGE SCALE GENOMIC DNA]</scope>
    <source>
        <strain evidence="7 8">ATCC 58844</strain>
    </source>
</reference>
<dbReference type="PANTHER" id="PTHR11699">
    <property type="entry name" value="ALDEHYDE DEHYDROGENASE-RELATED"/>
    <property type="match status" value="1"/>
</dbReference>
<dbReference type="InterPro" id="IPR016163">
    <property type="entry name" value="Ald_DH_C"/>
</dbReference>
<feature type="transmembrane region" description="Helical" evidence="5">
    <location>
        <begin position="43"/>
        <end position="62"/>
    </location>
</feature>
<evidence type="ECO:0000256" key="2">
    <source>
        <dbReference type="ARBA" id="ARBA00023002"/>
    </source>
</evidence>
<evidence type="ECO:0000259" key="6">
    <source>
        <dbReference type="Pfam" id="PF00171"/>
    </source>
</evidence>
<evidence type="ECO:0000313" key="8">
    <source>
        <dbReference type="Proteomes" id="UP000243052"/>
    </source>
</evidence>
<dbReference type="Gene3D" id="3.40.605.10">
    <property type="entry name" value="Aldehyde Dehydrogenase, Chain A, domain 1"/>
    <property type="match status" value="1"/>
</dbReference>
<dbReference type="InterPro" id="IPR016160">
    <property type="entry name" value="Ald_DH_CS_CYS"/>
</dbReference>
<dbReference type="GO" id="GO:0016620">
    <property type="term" value="F:oxidoreductase activity, acting on the aldehyde or oxo group of donors, NAD or NADP as acceptor"/>
    <property type="evidence" value="ECO:0007669"/>
    <property type="project" value="InterPro"/>
</dbReference>
<dbReference type="PROSITE" id="PS00070">
    <property type="entry name" value="ALDEHYDE_DEHYDR_CYS"/>
    <property type="match status" value="1"/>
</dbReference>
<accession>A0A120K1A9</accession>